<evidence type="ECO:0000313" key="2">
    <source>
        <dbReference type="EMBL" id="OQP64876.1"/>
    </source>
</evidence>
<dbReference type="Proteomes" id="UP000192796">
    <property type="component" value="Unassembled WGS sequence"/>
</dbReference>
<feature type="transmembrane region" description="Helical" evidence="1">
    <location>
        <begin position="6"/>
        <end position="27"/>
    </location>
</feature>
<comment type="caution">
    <text evidence="2">The sequence shown here is derived from an EMBL/GenBank/DDBJ whole genome shotgun (WGS) entry which is preliminary data.</text>
</comment>
<protein>
    <submittedName>
        <fullName evidence="2">Uncharacterized protein</fullName>
    </submittedName>
</protein>
<gene>
    <name evidence="2" type="ORF">A3860_19180</name>
</gene>
<evidence type="ECO:0000256" key="1">
    <source>
        <dbReference type="SAM" id="Phobius"/>
    </source>
</evidence>
<keyword evidence="3" id="KW-1185">Reference proteome</keyword>
<keyword evidence="1" id="KW-1133">Transmembrane helix</keyword>
<proteinExistence type="predicted"/>
<reference evidence="2 3" key="1">
    <citation type="submission" date="2016-03" db="EMBL/GenBank/DDBJ databases">
        <title>Niastella vici sp. nov., isolated from farmland soil.</title>
        <authorList>
            <person name="Chen L."/>
            <person name="Wang D."/>
            <person name="Yang S."/>
            <person name="Wang G."/>
        </authorList>
    </citation>
    <scope>NUCLEOTIDE SEQUENCE [LARGE SCALE GENOMIC DNA]</scope>
    <source>
        <strain evidence="2 3">DJ57</strain>
    </source>
</reference>
<evidence type="ECO:0000313" key="3">
    <source>
        <dbReference type="Proteomes" id="UP000192796"/>
    </source>
</evidence>
<dbReference type="RefSeq" id="WP_081146709.1">
    <property type="nucleotide sequence ID" value="NZ_LVYD01000041.1"/>
</dbReference>
<accession>A0A1V9G335</accession>
<dbReference type="AlphaFoldDB" id="A0A1V9G335"/>
<sequence>MLLIKLSIEVSMLAGIIAIAFATGFLLRHSQLKKLQFKVTDLEKEMIDSHAEILELQRDRLLLEEKLKGNSNIPVIPITAKEEKKSDMLQDKSFGKK</sequence>
<dbReference type="EMBL" id="LVYD01000041">
    <property type="protein sequence ID" value="OQP64876.1"/>
    <property type="molecule type" value="Genomic_DNA"/>
</dbReference>
<keyword evidence="1" id="KW-0812">Transmembrane</keyword>
<organism evidence="2 3">
    <name type="scientific">Niastella vici</name>
    <dbReference type="NCBI Taxonomy" id="1703345"/>
    <lineage>
        <taxon>Bacteria</taxon>
        <taxon>Pseudomonadati</taxon>
        <taxon>Bacteroidota</taxon>
        <taxon>Chitinophagia</taxon>
        <taxon>Chitinophagales</taxon>
        <taxon>Chitinophagaceae</taxon>
        <taxon>Niastella</taxon>
    </lineage>
</organism>
<name>A0A1V9G335_9BACT</name>
<keyword evidence="1" id="KW-0472">Membrane</keyword>